<keyword evidence="3 5" id="KW-0732">Signal</keyword>
<dbReference type="Pfam" id="PF05730">
    <property type="entry name" value="CFEM"/>
    <property type="match status" value="1"/>
</dbReference>
<reference evidence="7 8" key="1">
    <citation type="journal article" date="2015" name="Fungal Genet. Biol.">
        <title>Evolution of novel wood decay mechanisms in Agaricales revealed by the genome sequences of Fistulina hepatica and Cylindrobasidium torrendii.</title>
        <authorList>
            <person name="Floudas D."/>
            <person name="Held B.W."/>
            <person name="Riley R."/>
            <person name="Nagy L.G."/>
            <person name="Koehler G."/>
            <person name="Ransdell A.S."/>
            <person name="Younus H."/>
            <person name="Chow J."/>
            <person name="Chiniquy J."/>
            <person name="Lipzen A."/>
            <person name="Tritt A."/>
            <person name="Sun H."/>
            <person name="Haridas S."/>
            <person name="LaButti K."/>
            <person name="Ohm R.A."/>
            <person name="Kues U."/>
            <person name="Blanchette R.A."/>
            <person name="Grigoriev I.V."/>
            <person name="Minto R.E."/>
            <person name="Hibbett D.S."/>
        </authorList>
    </citation>
    <scope>NUCLEOTIDE SEQUENCE [LARGE SCALE GENOMIC DNA]</scope>
    <source>
        <strain evidence="7 8">ATCC 64428</strain>
    </source>
</reference>
<dbReference type="AlphaFoldDB" id="A0A0D7AI58"/>
<evidence type="ECO:0000256" key="5">
    <source>
        <dbReference type="SAM" id="SignalP"/>
    </source>
</evidence>
<dbReference type="PROSITE" id="PS52012">
    <property type="entry name" value="CFEM"/>
    <property type="match status" value="1"/>
</dbReference>
<dbReference type="EMBL" id="KN881694">
    <property type="protein sequence ID" value="KIY50010.1"/>
    <property type="molecule type" value="Genomic_DNA"/>
</dbReference>
<keyword evidence="4" id="KW-1015">Disulfide bond</keyword>
<feature type="chain" id="PRO_5002316354" description="CFEM domain-containing protein" evidence="5">
    <location>
        <begin position="21"/>
        <end position="122"/>
    </location>
</feature>
<dbReference type="GO" id="GO:0005576">
    <property type="term" value="C:extracellular region"/>
    <property type="evidence" value="ECO:0007669"/>
    <property type="project" value="UniProtKB-SubCell"/>
</dbReference>
<proteinExistence type="predicted"/>
<feature type="signal peptide" evidence="5">
    <location>
        <begin position="1"/>
        <end position="20"/>
    </location>
</feature>
<comment type="subcellular location">
    <subcellularLocation>
        <location evidence="1">Secreted</location>
    </subcellularLocation>
</comment>
<evidence type="ECO:0000256" key="4">
    <source>
        <dbReference type="ARBA" id="ARBA00023157"/>
    </source>
</evidence>
<organism evidence="7 8">
    <name type="scientific">Fistulina hepatica ATCC 64428</name>
    <dbReference type="NCBI Taxonomy" id="1128425"/>
    <lineage>
        <taxon>Eukaryota</taxon>
        <taxon>Fungi</taxon>
        <taxon>Dikarya</taxon>
        <taxon>Basidiomycota</taxon>
        <taxon>Agaricomycotina</taxon>
        <taxon>Agaricomycetes</taxon>
        <taxon>Agaricomycetidae</taxon>
        <taxon>Agaricales</taxon>
        <taxon>Fistulinaceae</taxon>
        <taxon>Fistulina</taxon>
    </lineage>
</organism>
<dbReference type="Proteomes" id="UP000054144">
    <property type="component" value="Unassembled WGS sequence"/>
</dbReference>
<protein>
    <recommendedName>
        <fullName evidence="6">CFEM domain-containing protein</fullName>
    </recommendedName>
</protein>
<name>A0A0D7AI58_9AGAR</name>
<keyword evidence="8" id="KW-1185">Reference proteome</keyword>
<evidence type="ECO:0000256" key="2">
    <source>
        <dbReference type="ARBA" id="ARBA00022525"/>
    </source>
</evidence>
<sequence>MQFLTFVSAALAVLVSGAVAQDACIINCSTLASQETGCEYYDLSCACTDSAFQVAAANCLAANCTLADFEEAIQLEQTLCAPCEFSSSFLSGPPVIPSEFACRLVNGGVYRANWLLSNGDNV</sequence>
<evidence type="ECO:0000313" key="8">
    <source>
        <dbReference type="Proteomes" id="UP000054144"/>
    </source>
</evidence>
<dbReference type="InterPro" id="IPR008427">
    <property type="entry name" value="Extracellular_membr_CFEM_dom"/>
</dbReference>
<keyword evidence="2" id="KW-0964">Secreted</keyword>
<feature type="domain" description="CFEM" evidence="6">
    <location>
        <begin position="1"/>
        <end position="107"/>
    </location>
</feature>
<evidence type="ECO:0000256" key="3">
    <source>
        <dbReference type="ARBA" id="ARBA00022729"/>
    </source>
</evidence>
<accession>A0A0D7AI58</accession>
<evidence type="ECO:0000313" key="7">
    <source>
        <dbReference type="EMBL" id="KIY50010.1"/>
    </source>
</evidence>
<gene>
    <name evidence="7" type="ORF">FISHEDRAFT_57741</name>
</gene>
<evidence type="ECO:0000256" key="1">
    <source>
        <dbReference type="ARBA" id="ARBA00004613"/>
    </source>
</evidence>
<evidence type="ECO:0000259" key="6">
    <source>
        <dbReference type="PROSITE" id="PS52012"/>
    </source>
</evidence>
<dbReference type="OrthoDB" id="4505683at2759"/>